<dbReference type="Proteomes" id="UP000217257">
    <property type="component" value="Chromosome"/>
</dbReference>
<accession>A0A250IWL6</accession>
<proteinExistence type="predicted"/>
<dbReference type="Pfam" id="PF26125">
    <property type="entry name" value="AcrVA2-like"/>
    <property type="match status" value="1"/>
</dbReference>
<gene>
    <name evidence="1" type="ORF">CYFUS_001021</name>
</gene>
<dbReference type="RefSeq" id="WP_095984206.1">
    <property type="nucleotide sequence ID" value="NZ_CP022098.1"/>
</dbReference>
<protein>
    <submittedName>
        <fullName evidence="1">Uncharacterized protein</fullName>
    </submittedName>
</protein>
<organism evidence="1 2">
    <name type="scientific">Cystobacter fuscus</name>
    <dbReference type="NCBI Taxonomy" id="43"/>
    <lineage>
        <taxon>Bacteria</taxon>
        <taxon>Pseudomonadati</taxon>
        <taxon>Myxococcota</taxon>
        <taxon>Myxococcia</taxon>
        <taxon>Myxococcales</taxon>
        <taxon>Cystobacterineae</taxon>
        <taxon>Archangiaceae</taxon>
        <taxon>Cystobacter</taxon>
    </lineage>
</organism>
<reference evidence="1 2" key="1">
    <citation type="submission" date="2017-06" db="EMBL/GenBank/DDBJ databases">
        <title>Sequencing and comparative analysis of myxobacterial genomes.</title>
        <authorList>
            <person name="Rupp O."/>
            <person name="Goesmann A."/>
            <person name="Sogaard-Andersen L."/>
        </authorList>
    </citation>
    <scope>NUCLEOTIDE SEQUENCE [LARGE SCALE GENOMIC DNA]</scope>
    <source>
        <strain evidence="1 2">DSM 52655</strain>
    </source>
</reference>
<evidence type="ECO:0000313" key="1">
    <source>
        <dbReference type="EMBL" id="ATB35607.1"/>
    </source>
</evidence>
<name>A0A250IWL6_9BACT</name>
<dbReference type="AlphaFoldDB" id="A0A250IWL6"/>
<sequence length="74" mass="8361">MDRQRRIVLGPDVPLLEDSEGQGAPVQVRTLVQDHWKRQAHGPGLAERKLIWIQPYWRGPDAVPPPSPAKHVLV</sequence>
<evidence type="ECO:0000313" key="2">
    <source>
        <dbReference type="Proteomes" id="UP000217257"/>
    </source>
</evidence>
<dbReference type="EMBL" id="CP022098">
    <property type="protein sequence ID" value="ATB35607.1"/>
    <property type="molecule type" value="Genomic_DNA"/>
</dbReference>
<dbReference type="KEGG" id="cfus:CYFUS_001021"/>
<dbReference type="InterPro" id="IPR058915">
    <property type="entry name" value="AcrVA2-like"/>
</dbReference>